<reference evidence="8 9" key="1">
    <citation type="submission" date="2018-05" db="EMBL/GenBank/DDBJ databases">
        <title>Streptomyces venezuelae.</title>
        <authorList>
            <person name="Kim W."/>
            <person name="Lee N."/>
            <person name="Cho B.-K."/>
        </authorList>
    </citation>
    <scope>NUCLEOTIDE SEQUENCE [LARGE SCALE GENOMIC DNA]</scope>
    <source>
        <strain evidence="8 9">ATCC 14584</strain>
    </source>
</reference>
<feature type="signal peptide" evidence="6">
    <location>
        <begin position="1"/>
        <end position="39"/>
    </location>
</feature>
<dbReference type="InterPro" id="IPR000909">
    <property type="entry name" value="PLipase_C_PInositol-sp_X_dom"/>
</dbReference>
<evidence type="ECO:0000313" key="9">
    <source>
        <dbReference type="Proteomes" id="UP000322927"/>
    </source>
</evidence>
<evidence type="ECO:0000256" key="6">
    <source>
        <dbReference type="SAM" id="SignalP"/>
    </source>
</evidence>
<sequence length="516" mass="57094">MLGPTPRAGSRRRPRPLAHLMTVCVALGAALLTPTAAEAAGSTNDDAYRNLGAPDRNEWMWGVASDTRLSDMSIPGTHDTLSIHGGNYVETQENYGDSGQTLRAQYDSGIRAIDIRVRSIGGKFTIHHASYYQKANFDDVLRKTRDFLKANPHETIVMRLKAECLYQGEKGALTDCKNEPDNVTKEQIRSTFDTYVKEYPGLFYDASVKGNRKAGIPVLGDVRGKLVLASFDNAEADGYGIEDFNSRTEDTWNAADLGVKWDYVKKNVNKAMDSPSPRDLFTTYTSASTVPLGFAPYEYAGGRVYSNKPQTGGVNLWLMQHLNDRKAGRVGFVMMDYPGWGLVNAIIDHNADKFVSGGNRMFWTVSKDKTYVNSLYGRCMVRGPEFDDSKTGGLVTQRACQSDAPSSHQWEASQPKSFDPKGHFWIRASNGKCLTVPYNNGNPPGSGTQLFWWDCETRWFSGSQMWNIVPTKIATPTGSMDGFKFINNWTGMCLSMDPATADKSGGKVTQETCPKK</sequence>
<dbReference type="SUPFAM" id="SSF51695">
    <property type="entry name" value="PLC-like phosphodiesterases"/>
    <property type="match status" value="1"/>
</dbReference>
<dbReference type="GO" id="GO:0008081">
    <property type="term" value="F:phosphoric diester hydrolase activity"/>
    <property type="evidence" value="ECO:0007669"/>
    <property type="project" value="InterPro"/>
</dbReference>
<evidence type="ECO:0000256" key="4">
    <source>
        <dbReference type="ARBA" id="ARBA00030474"/>
    </source>
</evidence>
<dbReference type="Pfam" id="PF00388">
    <property type="entry name" value="PI-PLC-X"/>
    <property type="match status" value="1"/>
</dbReference>
<feature type="chain" id="PRO_5025029679" description="1-phosphatidylinositol phosphodiesterase" evidence="6">
    <location>
        <begin position="40"/>
        <end position="516"/>
    </location>
</feature>
<dbReference type="RefSeq" id="WP_150214119.1">
    <property type="nucleotide sequence ID" value="NZ_CP029192.1"/>
</dbReference>
<dbReference type="Gene3D" id="3.20.20.190">
    <property type="entry name" value="Phosphatidylinositol (PI) phosphodiesterase"/>
    <property type="match status" value="1"/>
</dbReference>
<dbReference type="GO" id="GO:0004436">
    <property type="term" value="F:phosphatidylinositol diacylglycerol-lyase activity"/>
    <property type="evidence" value="ECO:0007669"/>
    <property type="project" value="UniProtKB-EC"/>
</dbReference>
<proteinExistence type="predicted"/>
<evidence type="ECO:0000256" key="1">
    <source>
        <dbReference type="ARBA" id="ARBA00001316"/>
    </source>
</evidence>
<evidence type="ECO:0000313" key="8">
    <source>
        <dbReference type="EMBL" id="QES32462.1"/>
    </source>
</evidence>
<dbReference type="InterPro" id="IPR035992">
    <property type="entry name" value="Ricin_B-like_lectins"/>
</dbReference>
<feature type="domain" description="Phosphatidylinositol-specific phospholipase C X" evidence="7">
    <location>
        <begin position="65"/>
        <end position="231"/>
    </location>
</feature>
<evidence type="ECO:0000256" key="2">
    <source>
        <dbReference type="ARBA" id="ARBA00012581"/>
    </source>
</evidence>
<dbReference type="AlphaFoldDB" id="A0A5P2BPR1"/>
<evidence type="ECO:0000256" key="5">
    <source>
        <dbReference type="ARBA" id="ARBA00030782"/>
    </source>
</evidence>
<evidence type="ECO:0000256" key="3">
    <source>
        <dbReference type="ARBA" id="ARBA00019758"/>
    </source>
</evidence>
<dbReference type="OrthoDB" id="7191982at2"/>
<name>A0A5P2BPR1_STRVZ</name>
<dbReference type="InterPro" id="IPR017946">
    <property type="entry name" value="PLC-like_Pdiesterase_TIM-brl"/>
</dbReference>
<dbReference type="InterPro" id="IPR051057">
    <property type="entry name" value="PI-PLC_domain"/>
</dbReference>
<gene>
    <name evidence="8" type="ORF">DEJ48_02740</name>
</gene>
<dbReference type="PROSITE" id="PS50231">
    <property type="entry name" value="RICIN_B_LECTIN"/>
    <property type="match status" value="1"/>
</dbReference>
<dbReference type="SMART" id="SM00148">
    <property type="entry name" value="PLCXc"/>
    <property type="match status" value="1"/>
</dbReference>
<evidence type="ECO:0000259" key="7">
    <source>
        <dbReference type="SMART" id="SM00148"/>
    </source>
</evidence>
<dbReference type="SUPFAM" id="SSF50370">
    <property type="entry name" value="Ricin B-like lectins"/>
    <property type="match status" value="1"/>
</dbReference>
<dbReference type="GO" id="GO:0006629">
    <property type="term" value="P:lipid metabolic process"/>
    <property type="evidence" value="ECO:0007669"/>
    <property type="project" value="InterPro"/>
</dbReference>
<dbReference type="EMBL" id="CP029192">
    <property type="protein sequence ID" value="QES32462.1"/>
    <property type="molecule type" value="Genomic_DNA"/>
</dbReference>
<dbReference type="PROSITE" id="PS50007">
    <property type="entry name" value="PIPLC_X_DOMAIN"/>
    <property type="match status" value="1"/>
</dbReference>
<dbReference type="Gene3D" id="2.80.10.50">
    <property type="match status" value="1"/>
</dbReference>
<dbReference type="Proteomes" id="UP000322927">
    <property type="component" value="Chromosome"/>
</dbReference>
<protein>
    <recommendedName>
        <fullName evidence="3">1-phosphatidylinositol phosphodiesterase</fullName>
        <ecNumber evidence="2">4.6.1.13</ecNumber>
    </recommendedName>
    <alternativeName>
        <fullName evidence="4">Phosphatidylinositol diacylglycerol-lyase</fullName>
    </alternativeName>
    <alternativeName>
        <fullName evidence="5">Phosphatidylinositol-specific phospholipase C</fullName>
    </alternativeName>
</protein>
<accession>A0A5P2BPR1</accession>
<comment type="catalytic activity">
    <reaction evidence="1">
        <text>a 1,2-diacyl-sn-glycero-3-phospho-(1D-myo-inositol) = 1D-myo-inositol 1,2-cyclic phosphate + a 1,2-diacyl-sn-glycerol</text>
        <dbReference type="Rhea" id="RHEA:17093"/>
        <dbReference type="ChEBI" id="CHEBI:17815"/>
        <dbReference type="ChEBI" id="CHEBI:57880"/>
        <dbReference type="ChEBI" id="CHEBI:58484"/>
        <dbReference type="EC" id="4.6.1.13"/>
    </reaction>
</comment>
<dbReference type="EC" id="4.6.1.13" evidence="2"/>
<dbReference type="CDD" id="cd00161">
    <property type="entry name" value="beta-trefoil_Ricin-like"/>
    <property type="match status" value="1"/>
</dbReference>
<organism evidence="8 9">
    <name type="scientific">Streptomyces venezuelae</name>
    <dbReference type="NCBI Taxonomy" id="54571"/>
    <lineage>
        <taxon>Bacteria</taxon>
        <taxon>Bacillati</taxon>
        <taxon>Actinomycetota</taxon>
        <taxon>Actinomycetes</taxon>
        <taxon>Kitasatosporales</taxon>
        <taxon>Streptomycetaceae</taxon>
        <taxon>Streptomyces</taxon>
    </lineage>
</organism>
<dbReference type="PANTHER" id="PTHR13593">
    <property type="match status" value="1"/>
</dbReference>
<dbReference type="CDD" id="cd08586">
    <property type="entry name" value="PI-PLCc_BcPLC_like"/>
    <property type="match status" value="1"/>
</dbReference>
<keyword evidence="6" id="KW-0732">Signal</keyword>
<dbReference type="PANTHER" id="PTHR13593:SF113">
    <property type="entry name" value="SI:DKEY-266F7.9"/>
    <property type="match status" value="1"/>
</dbReference>